<geneLocation type="chloroplast" evidence="2"/>
<evidence type="ECO:0000259" key="1">
    <source>
        <dbReference type="Pfam" id="PF05419"/>
    </source>
</evidence>
<name>A0A1Z1M226_9FLOR</name>
<dbReference type="EMBL" id="MF101411">
    <property type="protein sequence ID" value="ARW59911.1"/>
    <property type="molecule type" value="Genomic_DNA"/>
</dbReference>
<dbReference type="RefSeq" id="YP_009391767.1">
    <property type="nucleotide sequence ID" value="NC_035260.1"/>
</dbReference>
<dbReference type="InterPro" id="IPR037215">
    <property type="entry name" value="GUN4-like_sf"/>
</dbReference>
<dbReference type="CDD" id="cd16383">
    <property type="entry name" value="GUN4"/>
    <property type="match status" value="1"/>
</dbReference>
<dbReference type="PANTHER" id="PTHR34800:SF1">
    <property type="entry name" value="TETRAPYRROLE-BINDING PROTEIN, CHLOROPLASTIC"/>
    <property type="match status" value="1"/>
</dbReference>
<evidence type="ECO:0000313" key="2">
    <source>
        <dbReference type="EMBL" id="ARW59911.1"/>
    </source>
</evidence>
<sequence>MKTEQNNFNISTISTKVEKLFYKKNQIISNEIYNTIDEILKEDNIGEETLLNILINRQITKKVQITLLDGFIFEKLIEIKTIKEKIYKLFPNGLIKLKSSLQIDYQPLQILLIKKKFKEADQLTHQYLCKLSNLTNKNKREWLYFTDIASLPSEDLKTIDLLWKIYSRGKFGFSIQRKIWQINNYNWDKLWHKIGWIKDGVMRRYPQDFIWTINAPQGHLPLINQLRGTQVLYSLFKHVVWQKKTEI</sequence>
<reference evidence="2" key="1">
    <citation type="journal article" date="2017" name="J. Phycol.">
        <title>Analysis of chloroplast genomes and a supermatrix inform reclassification of the Rhodomelaceae (Rhodophyta).</title>
        <authorList>
            <person name="Diaz-Tapia P."/>
            <person name="Maggs C.A."/>
            <person name="West J.A."/>
            <person name="Verbruggen H."/>
        </authorList>
    </citation>
    <scope>NUCLEOTIDE SEQUENCE</scope>
    <source>
        <strain evidence="2">HV3939</strain>
    </source>
</reference>
<dbReference type="Pfam" id="PF05419">
    <property type="entry name" value="GUN4"/>
    <property type="match status" value="1"/>
</dbReference>
<dbReference type="Gene3D" id="1.10.10.1770">
    <property type="entry name" value="Gun4-like"/>
    <property type="match status" value="1"/>
</dbReference>
<keyword evidence="2" id="KW-0150">Chloroplast</keyword>
<proteinExistence type="predicted"/>
<dbReference type="Gene3D" id="1.25.40.620">
    <property type="match status" value="1"/>
</dbReference>
<gene>
    <name evidence="2" type="primary">ycf53</name>
</gene>
<dbReference type="PANTHER" id="PTHR34800">
    <property type="entry name" value="TETRAPYRROLE-BINDING PROTEIN, CHLOROPLASTIC"/>
    <property type="match status" value="1"/>
</dbReference>
<feature type="domain" description="GUN4-like" evidence="1">
    <location>
        <begin position="99"/>
        <end position="238"/>
    </location>
</feature>
<dbReference type="GeneID" id="33353190"/>
<accession>A0A1Z1M226</accession>
<dbReference type="InterPro" id="IPR008629">
    <property type="entry name" value="GUN4-like"/>
</dbReference>
<dbReference type="GO" id="GO:0046906">
    <property type="term" value="F:tetrapyrrole binding"/>
    <property type="evidence" value="ECO:0007669"/>
    <property type="project" value="TreeGrafter"/>
</dbReference>
<protein>
    <recommendedName>
        <fullName evidence="1">GUN4-like domain-containing protein</fullName>
    </recommendedName>
</protein>
<dbReference type="SUPFAM" id="SSF140869">
    <property type="entry name" value="GUN4-like"/>
    <property type="match status" value="1"/>
</dbReference>
<organism evidence="2">
    <name type="scientific">Acrosorium ciliolatum</name>
    <dbReference type="NCBI Taxonomy" id="1550622"/>
    <lineage>
        <taxon>Eukaryota</taxon>
        <taxon>Rhodophyta</taxon>
        <taxon>Florideophyceae</taxon>
        <taxon>Rhodymeniophycidae</taxon>
        <taxon>Ceramiales</taxon>
        <taxon>Delesseriaceae</taxon>
        <taxon>Acrosorium</taxon>
    </lineage>
</organism>
<dbReference type="AlphaFoldDB" id="A0A1Z1M226"/>
<keyword evidence="2" id="KW-0934">Plastid</keyword>